<dbReference type="Gene3D" id="3.30.70.1150">
    <property type="entry name" value="ACT-like. Chain A, domain 2"/>
    <property type="match status" value="1"/>
</dbReference>
<comment type="catalytic activity">
    <reaction evidence="1">
        <text>2 pyruvate + H(+) = (2S)-2-acetolactate + CO2</text>
        <dbReference type="Rhea" id="RHEA:25249"/>
        <dbReference type="ChEBI" id="CHEBI:15361"/>
        <dbReference type="ChEBI" id="CHEBI:15378"/>
        <dbReference type="ChEBI" id="CHEBI:16526"/>
        <dbReference type="ChEBI" id="CHEBI:58476"/>
        <dbReference type="EC" id="2.2.1.6"/>
    </reaction>
</comment>
<name>A0A7J5DS59_NOCSI</name>
<dbReference type="InterPro" id="IPR004789">
    <property type="entry name" value="Acetalactate_synth_ssu"/>
</dbReference>
<accession>A0A7J5DS59</accession>
<gene>
    <name evidence="3" type="primary">ilvN</name>
    <name evidence="3" type="ORF">F9L07_24345</name>
</gene>
<reference evidence="3 4" key="1">
    <citation type="submission" date="2019-09" db="EMBL/GenBank/DDBJ databases">
        <title>Pimelobacter sp. isolated from Paulinella.</title>
        <authorList>
            <person name="Jeong S.E."/>
        </authorList>
    </citation>
    <scope>NUCLEOTIDE SEQUENCE [LARGE SCALE GENOMIC DNA]</scope>
    <source>
        <strain evidence="3 4">Pch-N</strain>
    </source>
</reference>
<dbReference type="Proteomes" id="UP000449906">
    <property type="component" value="Unassembled WGS sequence"/>
</dbReference>
<dbReference type="NCBIfam" id="TIGR00119">
    <property type="entry name" value="acolac_sm"/>
    <property type="match status" value="1"/>
</dbReference>
<dbReference type="PANTHER" id="PTHR30239">
    <property type="entry name" value="ACETOLACTATE SYNTHASE SMALL SUBUNIT"/>
    <property type="match status" value="1"/>
</dbReference>
<dbReference type="InterPro" id="IPR019455">
    <property type="entry name" value="Acetolactate_synth_ssu_C"/>
</dbReference>
<comment type="function">
    <text evidence="1">Catalyzes the conversion of 2 pyruvate molecules into acetolactate in the first common step of the biosynthetic pathway of the branched-amino acids such as leucine, isoleucine, and valine.</text>
</comment>
<dbReference type="GO" id="GO:0005829">
    <property type="term" value="C:cytosol"/>
    <property type="evidence" value="ECO:0007669"/>
    <property type="project" value="TreeGrafter"/>
</dbReference>
<comment type="caution">
    <text evidence="3">The sequence shown here is derived from an EMBL/GenBank/DDBJ whole genome shotgun (WGS) entry which is preliminary data.</text>
</comment>
<comment type="similarity">
    <text evidence="1">Belongs to the acetolactate synthase small subunit family.</text>
</comment>
<dbReference type="InterPro" id="IPR045865">
    <property type="entry name" value="ACT-like_dom_sf"/>
</dbReference>
<evidence type="ECO:0000313" key="4">
    <source>
        <dbReference type="Proteomes" id="UP000449906"/>
    </source>
</evidence>
<evidence type="ECO:0000313" key="3">
    <source>
        <dbReference type="EMBL" id="KAB2807822.1"/>
    </source>
</evidence>
<dbReference type="GO" id="GO:1990610">
    <property type="term" value="F:acetolactate synthase regulator activity"/>
    <property type="evidence" value="ECO:0007669"/>
    <property type="project" value="UniProtKB-UniRule"/>
</dbReference>
<dbReference type="SUPFAM" id="SSF55021">
    <property type="entry name" value="ACT-like"/>
    <property type="match status" value="1"/>
</dbReference>
<dbReference type="UniPathway" id="UPA00049">
    <property type="reaction ID" value="UER00059"/>
</dbReference>
<comment type="subunit">
    <text evidence="1">Dimer of large and small chains.</text>
</comment>
<evidence type="ECO:0000256" key="1">
    <source>
        <dbReference type="RuleBase" id="RU368092"/>
    </source>
</evidence>
<dbReference type="RefSeq" id="WP_151582303.1">
    <property type="nucleotide sequence ID" value="NZ_WBVM01000004.1"/>
</dbReference>
<dbReference type="EMBL" id="WBVM01000004">
    <property type="protein sequence ID" value="KAB2807822.1"/>
    <property type="molecule type" value="Genomic_DNA"/>
</dbReference>
<keyword evidence="1" id="KW-0028">Amino-acid biosynthesis</keyword>
<dbReference type="AlphaFoldDB" id="A0A7J5DS59"/>
<dbReference type="GO" id="GO:0003984">
    <property type="term" value="F:acetolactate synthase activity"/>
    <property type="evidence" value="ECO:0007669"/>
    <property type="project" value="UniProtKB-UniRule"/>
</dbReference>
<dbReference type="UniPathway" id="UPA00047">
    <property type="reaction ID" value="UER00055"/>
</dbReference>
<dbReference type="PANTHER" id="PTHR30239:SF0">
    <property type="entry name" value="ACETOLACTATE SYNTHASE SMALL SUBUNIT 1, CHLOROPLASTIC"/>
    <property type="match status" value="1"/>
</dbReference>
<comment type="pathway">
    <text evidence="1">Amino-acid biosynthesis; L-valine biosynthesis; L-valine from pyruvate: step 1/4.</text>
</comment>
<comment type="pathway">
    <text evidence="1">Amino-acid biosynthesis; L-isoleucine biosynthesis; L-isoleucine from 2-oxobutanoate: step 1/4.</text>
</comment>
<dbReference type="GO" id="GO:0009099">
    <property type="term" value="P:L-valine biosynthetic process"/>
    <property type="evidence" value="ECO:0007669"/>
    <property type="project" value="UniProtKB-UniRule"/>
</dbReference>
<dbReference type="EC" id="2.2.1.6" evidence="1"/>
<organism evidence="3 4">
    <name type="scientific">Nocardioides simplex</name>
    <name type="common">Arthrobacter simplex</name>
    <dbReference type="NCBI Taxonomy" id="2045"/>
    <lineage>
        <taxon>Bacteria</taxon>
        <taxon>Bacillati</taxon>
        <taxon>Actinomycetota</taxon>
        <taxon>Actinomycetes</taxon>
        <taxon>Propionibacteriales</taxon>
        <taxon>Nocardioidaceae</taxon>
        <taxon>Pimelobacter</taxon>
    </lineage>
</organism>
<sequence length="168" mass="17695">MSTGELADPREFAVSTVGAQSVTAVAQMLLQRNVPVTALAAVRHSDPAADGYDIRLTAEVSEAGAEMLVKRLNRLLDVVKVTRIEPAMSHRRRAVVVQVDAGAATRADVLGLAAAFGAEVLEVTGSSVTLELLAPPARVDELLGLLAPFGITRIADAGTLALPRRRKH</sequence>
<dbReference type="GO" id="GO:0009097">
    <property type="term" value="P:isoleucine biosynthetic process"/>
    <property type="evidence" value="ECO:0007669"/>
    <property type="project" value="UniProtKB-UniRule"/>
</dbReference>
<protein>
    <recommendedName>
        <fullName evidence="1">Acetolactate synthase small subunit</fullName>
        <shortName evidence="1">AHAS</shortName>
        <shortName evidence="1">ALS</shortName>
        <ecNumber evidence="1">2.2.1.6</ecNumber>
    </recommendedName>
    <alternativeName>
        <fullName evidence="1">Acetohydroxy-acid synthase small subunit</fullName>
    </alternativeName>
</protein>
<dbReference type="Pfam" id="PF10369">
    <property type="entry name" value="ALS_ss_C"/>
    <property type="match status" value="1"/>
</dbReference>
<evidence type="ECO:0000259" key="2">
    <source>
        <dbReference type="Pfam" id="PF10369"/>
    </source>
</evidence>
<feature type="domain" description="Acetolactate synthase small subunit C-terminal" evidence="2">
    <location>
        <begin position="95"/>
        <end position="164"/>
    </location>
</feature>
<keyword evidence="1" id="KW-0100">Branched-chain amino acid biosynthesis</keyword>
<dbReference type="InterPro" id="IPR027271">
    <property type="entry name" value="Acetolactate_synth/TF_NikR_C"/>
</dbReference>
<keyword evidence="1 3" id="KW-0808">Transferase</keyword>
<proteinExistence type="inferred from homology"/>